<sequence length="92" mass="9810">MAFRLARSIPSWIALSTFGQGPAAWISLSLLYSAPNSLRAAIVSGVSSSFGAPVSRFICVLSVISIVRNFRLSPTKNALLTNGSSFLTRFST</sequence>
<dbReference type="EMBL" id="GGFK01013342">
    <property type="protein sequence ID" value="MBW46663.1"/>
    <property type="molecule type" value="Transcribed_RNA"/>
</dbReference>
<proteinExistence type="predicted"/>
<name>A0A2M4B0U0_9DIPT</name>
<protein>
    <submittedName>
        <fullName evidence="1">Putative secreted protein</fullName>
    </submittedName>
</protein>
<organism evidence="1">
    <name type="scientific">Anopheles triannulatus</name>
    <dbReference type="NCBI Taxonomy" id="58253"/>
    <lineage>
        <taxon>Eukaryota</taxon>
        <taxon>Metazoa</taxon>
        <taxon>Ecdysozoa</taxon>
        <taxon>Arthropoda</taxon>
        <taxon>Hexapoda</taxon>
        <taxon>Insecta</taxon>
        <taxon>Pterygota</taxon>
        <taxon>Neoptera</taxon>
        <taxon>Endopterygota</taxon>
        <taxon>Diptera</taxon>
        <taxon>Nematocera</taxon>
        <taxon>Culicoidea</taxon>
        <taxon>Culicidae</taxon>
        <taxon>Anophelinae</taxon>
        <taxon>Anopheles</taxon>
    </lineage>
</organism>
<accession>A0A2M4B0U0</accession>
<dbReference type="AlphaFoldDB" id="A0A2M4B0U0"/>
<evidence type="ECO:0000313" key="1">
    <source>
        <dbReference type="EMBL" id="MBW46663.1"/>
    </source>
</evidence>
<reference evidence="1" key="1">
    <citation type="submission" date="2018-01" db="EMBL/GenBank/DDBJ databases">
        <title>An insight into the sialome of Amazonian anophelines.</title>
        <authorList>
            <person name="Ribeiro J.M."/>
            <person name="Scarpassa V."/>
            <person name="Calvo E."/>
        </authorList>
    </citation>
    <scope>NUCLEOTIDE SEQUENCE</scope>
    <source>
        <tissue evidence="1">Salivary glands</tissue>
    </source>
</reference>